<keyword evidence="7" id="KW-0067">ATP-binding</keyword>
<evidence type="ECO:0000256" key="5">
    <source>
        <dbReference type="ARBA" id="ARBA00022741"/>
    </source>
</evidence>
<comment type="catalytic activity">
    <reaction evidence="1">
        <text>ATP + protein L-histidine = ADP + protein N-phospho-L-histidine.</text>
        <dbReference type="EC" id="2.7.13.3"/>
    </reaction>
</comment>
<dbReference type="CDD" id="cd00082">
    <property type="entry name" value="HisKA"/>
    <property type="match status" value="1"/>
</dbReference>
<dbReference type="Gene3D" id="3.30.450.20">
    <property type="entry name" value="PAS domain"/>
    <property type="match status" value="1"/>
</dbReference>
<proteinExistence type="predicted"/>
<evidence type="ECO:0000256" key="3">
    <source>
        <dbReference type="ARBA" id="ARBA00022553"/>
    </source>
</evidence>
<dbReference type="EMBL" id="JAUSSK010000002">
    <property type="protein sequence ID" value="MDQ0009169.1"/>
    <property type="molecule type" value="Genomic_DNA"/>
</dbReference>
<keyword evidence="8" id="KW-0902">Two-component regulatory system</keyword>
<accession>A0ABT9SVZ1</accession>
<keyword evidence="5" id="KW-0547">Nucleotide-binding</keyword>
<dbReference type="RefSeq" id="WP_306848435.1">
    <property type="nucleotide sequence ID" value="NZ_JAUSSK010000002.1"/>
</dbReference>
<evidence type="ECO:0000313" key="11">
    <source>
        <dbReference type="EMBL" id="MDQ0009169.1"/>
    </source>
</evidence>
<dbReference type="InterPro" id="IPR005467">
    <property type="entry name" value="His_kinase_dom"/>
</dbReference>
<evidence type="ECO:0000256" key="7">
    <source>
        <dbReference type="ARBA" id="ARBA00022840"/>
    </source>
</evidence>
<dbReference type="PANTHER" id="PTHR43065">
    <property type="entry name" value="SENSOR HISTIDINE KINASE"/>
    <property type="match status" value="1"/>
</dbReference>
<dbReference type="Gene3D" id="3.30.565.10">
    <property type="entry name" value="Histidine kinase-like ATPase, C-terminal domain"/>
    <property type="match status" value="1"/>
</dbReference>
<gene>
    <name evidence="11" type="ORF">J2T07_001346</name>
</gene>
<dbReference type="InterPro" id="IPR004358">
    <property type="entry name" value="Sig_transdc_His_kin-like_C"/>
</dbReference>
<keyword evidence="4" id="KW-0808">Transferase</keyword>
<dbReference type="PRINTS" id="PR00344">
    <property type="entry name" value="BCTRLSENSOR"/>
</dbReference>
<reference evidence="11 12" key="1">
    <citation type="submission" date="2023-07" db="EMBL/GenBank/DDBJ databases">
        <title>Sorghum-associated microbial communities from plants grown in Nebraska, USA.</title>
        <authorList>
            <person name="Schachtman D."/>
        </authorList>
    </citation>
    <scope>NUCLEOTIDE SEQUENCE [LARGE SCALE GENOMIC DNA]</scope>
    <source>
        <strain evidence="11 12">CC60</strain>
    </source>
</reference>
<feature type="domain" description="Histidine kinase" evidence="9">
    <location>
        <begin position="181"/>
        <end position="387"/>
    </location>
</feature>
<organism evidence="11 12">
    <name type="scientific">Luteibacter jiangsuensis</name>
    <dbReference type="NCBI Taxonomy" id="637577"/>
    <lineage>
        <taxon>Bacteria</taxon>
        <taxon>Pseudomonadati</taxon>
        <taxon>Pseudomonadota</taxon>
        <taxon>Gammaproteobacteria</taxon>
        <taxon>Lysobacterales</taxon>
        <taxon>Rhodanobacteraceae</taxon>
        <taxon>Luteibacter</taxon>
    </lineage>
</organism>
<evidence type="ECO:0000256" key="4">
    <source>
        <dbReference type="ARBA" id="ARBA00022679"/>
    </source>
</evidence>
<dbReference type="EC" id="2.7.13.3" evidence="2"/>
<dbReference type="SUPFAM" id="SSF55785">
    <property type="entry name" value="PYP-like sensor domain (PAS domain)"/>
    <property type="match status" value="1"/>
</dbReference>
<keyword evidence="6 11" id="KW-0418">Kinase</keyword>
<dbReference type="InterPro" id="IPR003661">
    <property type="entry name" value="HisK_dim/P_dom"/>
</dbReference>
<evidence type="ECO:0000256" key="1">
    <source>
        <dbReference type="ARBA" id="ARBA00000085"/>
    </source>
</evidence>
<evidence type="ECO:0000259" key="9">
    <source>
        <dbReference type="PROSITE" id="PS50109"/>
    </source>
</evidence>
<protein>
    <recommendedName>
        <fullName evidence="2">histidine kinase</fullName>
        <ecNumber evidence="2">2.7.13.3</ecNumber>
    </recommendedName>
</protein>
<feature type="domain" description="PAS" evidence="10">
    <location>
        <begin position="66"/>
        <end position="122"/>
    </location>
</feature>
<evidence type="ECO:0000256" key="8">
    <source>
        <dbReference type="ARBA" id="ARBA00023012"/>
    </source>
</evidence>
<sequence>MLGWFAGHRALGTLASVSDLLGALREGDFGMRGRVRPGYDPLQDLIADVNLLSDELREGRRKRTETSRFLGKTLIALGDPVFVVDDEDILRLINPSARKLIGAERSAVIGRDLKPLGLAEVLAAPDNAVFNWRFHGGSGRWSIRRATWHSDGREHRLVMLRDLSLALGEEERRAWQRLIRVLSHELNNSLTPIGSLAGSLSTLLAARGVDETREELQLGLEVIERRAASLARFLSGYGKLARLPPLQLRAFRLDRVLARLAVLDQRLPVAVGGTEAVTICGDEDQLTQAFINLLRNAVEAALPVSGSVRVDWRMEGRHVRVVIEDRGIGLPSSDALFVPYFTTKPEGSGIGLSLTRMIVEAHGGTVDLSPMTDAPGAVATVRLPLGD</sequence>
<dbReference type="CDD" id="cd00130">
    <property type="entry name" value="PAS"/>
    <property type="match status" value="1"/>
</dbReference>
<dbReference type="InterPro" id="IPR035965">
    <property type="entry name" value="PAS-like_dom_sf"/>
</dbReference>
<evidence type="ECO:0000313" key="12">
    <source>
        <dbReference type="Proteomes" id="UP001237737"/>
    </source>
</evidence>
<dbReference type="PROSITE" id="PS50112">
    <property type="entry name" value="PAS"/>
    <property type="match status" value="1"/>
</dbReference>
<evidence type="ECO:0000256" key="6">
    <source>
        <dbReference type="ARBA" id="ARBA00022777"/>
    </source>
</evidence>
<dbReference type="SUPFAM" id="SSF55874">
    <property type="entry name" value="ATPase domain of HSP90 chaperone/DNA topoisomerase II/histidine kinase"/>
    <property type="match status" value="1"/>
</dbReference>
<evidence type="ECO:0000259" key="10">
    <source>
        <dbReference type="PROSITE" id="PS50112"/>
    </source>
</evidence>
<dbReference type="InterPro" id="IPR036890">
    <property type="entry name" value="HATPase_C_sf"/>
</dbReference>
<keyword evidence="12" id="KW-1185">Reference proteome</keyword>
<dbReference type="Pfam" id="PF02518">
    <property type="entry name" value="HATPase_c"/>
    <property type="match status" value="1"/>
</dbReference>
<dbReference type="InterPro" id="IPR000014">
    <property type="entry name" value="PAS"/>
</dbReference>
<evidence type="ECO:0000256" key="2">
    <source>
        <dbReference type="ARBA" id="ARBA00012438"/>
    </source>
</evidence>
<dbReference type="Proteomes" id="UP001237737">
    <property type="component" value="Unassembled WGS sequence"/>
</dbReference>
<name>A0ABT9SVZ1_9GAMM</name>
<dbReference type="GO" id="GO:0016301">
    <property type="term" value="F:kinase activity"/>
    <property type="evidence" value="ECO:0007669"/>
    <property type="project" value="UniProtKB-KW"/>
</dbReference>
<dbReference type="SMART" id="SM00387">
    <property type="entry name" value="HATPase_c"/>
    <property type="match status" value="1"/>
</dbReference>
<dbReference type="PANTHER" id="PTHR43065:SF46">
    <property type="entry name" value="C4-DICARBOXYLATE TRANSPORT SENSOR PROTEIN DCTB"/>
    <property type="match status" value="1"/>
</dbReference>
<dbReference type="InterPro" id="IPR003594">
    <property type="entry name" value="HATPase_dom"/>
</dbReference>
<dbReference type="PROSITE" id="PS50109">
    <property type="entry name" value="HIS_KIN"/>
    <property type="match status" value="1"/>
</dbReference>
<comment type="caution">
    <text evidence="11">The sequence shown here is derived from an EMBL/GenBank/DDBJ whole genome shotgun (WGS) entry which is preliminary data.</text>
</comment>
<keyword evidence="3" id="KW-0597">Phosphoprotein</keyword>